<dbReference type="AlphaFoldDB" id="A0A388TDN6"/>
<name>A0A388TDN6_TERA1</name>
<keyword evidence="3" id="KW-1185">Reference proteome</keyword>
<dbReference type="Proteomes" id="UP000269352">
    <property type="component" value="Unassembled WGS sequence"/>
</dbReference>
<evidence type="ECO:0000313" key="3">
    <source>
        <dbReference type="Proteomes" id="UP000269352"/>
    </source>
</evidence>
<sequence>MSKTFIKLLSVLTMSFCAIFAADTHIADNVLDFSIYDNHVNISYTLLGRTGDGGHKLVYANSRFYSVFLRDKHTLMLARFRLDGTVEAMQTIVTLSGNNDILTEPSIASYGNDIYISYSSKIGSFNNYVNLLKIPNGNYSSSTAVSWNYNDTSEIFHSTDIAISSTGIINLIVAQRDGVGTVRKVRFYQGNLNNNINLTEQLSSSISESGRALLALRLYIDSNNTLYLMYDSADTSNPPIDAKRLVIRKHNGTGWDSPISLHNSGDYITQHADLLVAGNNDFMVAFSRQQVSGDVMELVFRRASTLAGLANPASEINTKVTERFIFTPKIGITDVGVPVIQYIQNVVSGIYKVSQISLMNNNTWSKPSDGVTEEKGDALYLHNMPNITNDKPYMLWYNKSDHSVRYNRAPNDVIPPWQPVAPTAVHDDSRGVNSGHAQTLNITAVLPARSEKLYYYVTYNAQGLPVEKYVDYIASNKADISVRDNTTSHVYVVAKDDAGNISLTSNVFQIFVPDRTPPQLQFLPVQHDSESFFPTGRTYYLTVNAQDESDITTINVTYNNTIVPASILVQQVSGTSKNIVISFELLLNAEFDPAALEIMVFDKEGNYATGFSNTDDTPPNGTAFITPPNSTALVNTGFPMTITRNIRLVMDAWDIDPGDGSYVSGIRYYKYSENYAEVSNPANISGRKEFPNFVPGDGARSTVNNHMLSAGGEGTAKRIWIRYWDDAGNSYILPNPISIVYDPNAASFDFVEPDGVNDVASDNFTISWLDFYPSDPAADIYLRYEGVISNGGGSTLNVTGDVIDWTTGASHN</sequence>
<gene>
    <name evidence="2" type="ORF">NO1_1822</name>
</gene>
<accession>A0A388TDN6</accession>
<proteinExistence type="predicted"/>
<organism evidence="2 3">
    <name type="scientific">Termititenax aidoneus</name>
    <dbReference type="NCBI Taxonomy" id="2218524"/>
    <lineage>
        <taxon>Bacteria</taxon>
        <taxon>Bacillati</taxon>
        <taxon>Candidatus Margulisiibacteriota</taxon>
        <taxon>Candidatus Termititenacia</taxon>
        <taxon>Candidatus Termititenacales</taxon>
        <taxon>Candidatus Termititenacaceae</taxon>
        <taxon>Candidatus Termititenax</taxon>
    </lineage>
</organism>
<feature type="non-terminal residue" evidence="2">
    <location>
        <position position="812"/>
    </location>
</feature>
<keyword evidence="1" id="KW-0732">Signal</keyword>
<comment type="caution">
    <text evidence="2">The sequence shown here is derived from an EMBL/GenBank/DDBJ whole genome shotgun (WGS) entry which is preliminary data.</text>
</comment>
<evidence type="ECO:0000256" key="1">
    <source>
        <dbReference type="SAM" id="SignalP"/>
    </source>
</evidence>
<feature type="chain" id="PRO_5017272177" evidence="1">
    <location>
        <begin position="22"/>
        <end position="812"/>
    </location>
</feature>
<reference evidence="2 3" key="1">
    <citation type="journal article" date="2019" name="ISME J.">
        <title>Genome analyses of uncultured TG2/ZB3 bacteria in 'Margulisbacteria' specifically attached to ectosymbiotic spirochetes of protists in the termite gut.</title>
        <authorList>
            <person name="Utami Y.D."/>
            <person name="Kuwahara H."/>
            <person name="Igai K."/>
            <person name="Murakami T."/>
            <person name="Sugaya K."/>
            <person name="Morikawa T."/>
            <person name="Nagura Y."/>
            <person name="Yuki M."/>
            <person name="Deevong P."/>
            <person name="Inoue T."/>
            <person name="Kihara K."/>
            <person name="Lo N."/>
            <person name="Yamada A."/>
            <person name="Ohkuma M."/>
            <person name="Hongoh Y."/>
        </authorList>
    </citation>
    <scope>NUCLEOTIDE SEQUENCE [LARGE SCALE GENOMIC DNA]</scope>
    <source>
        <strain evidence="2">NkOx7-01</strain>
    </source>
</reference>
<protein>
    <submittedName>
        <fullName evidence="2">Uncharacterized protein</fullName>
    </submittedName>
</protein>
<dbReference type="EMBL" id="BGZN01000069">
    <property type="protein sequence ID" value="GBR74689.1"/>
    <property type="molecule type" value="Genomic_DNA"/>
</dbReference>
<evidence type="ECO:0000313" key="2">
    <source>
        <dbReference type="EMBL" id="GBR74689.1"/>
    </source>
</evidence>
<feature type="signal peptide" evidence="1">
    <location>
        <begin position="1"/>
        <end position="21"/>
    </location>
</feature>